<evidence type="ECO:0000256" key="1">
    <source>
        <dbReference type="ARBA" id="ARBA00004651"/>
    </source>
</evidence>
<evidence type="ECO:0000313" key="11">
    <source>
        <dbReference type="Proteomes" id="UP000571817"/>
    </source>
</evidence>
<dbReference type="Pfam" id="PF03186">
    <property type="entry name" value="CobD_Cbib"/>
    <property type="match status" value="1"/>
</dbReference>
<evidence type="ECO:0000313" key="10">
    <source>
        <dbReference type="EMBL" id="NYJ73298.1"/>
    </source>
</evidence>
<accession>A0A853D8K2</accession>
<comment type="caution">
    <text evidence="10">The sequence shown here is derived from an EMBL/GenBank/DDBJ whole genome shotgun (WGS) entry which is preliminary data.</text>
</comment>
<gene>
    <name evidence="9" type="primary">cobD</name>
    <name evidence="10" type="ORF">HNR15_000261</name>
</gene>
<keyword evidence="11" id="KW-1185">Reference proteome</keyword>
<keyword evidence="4 9" id="KW-1003">Cell membrane</keyword>
<evidence type="ECO:0000256" key="8">
    <source>
        <dbReference type="ARBA" id="ARBA00023136"/>
    </source>
</evidence>
<evidence type="ECO:0000256" key="5">
    <source>
        <dbReference type="ARBA" id="ARBA00022573"/>
    </source>
</evidence>
<evidence type="ECO:0000256" key="7">
    <source>
        <dbReference type="ARBA" id="ARBA00022989"/>
    </source>
</evidence>
<dbReference type="RefSeq" id="WP_179478471.1">
    <property type="nucleotide sequence ID" value="NZ_JACCFW010000001.1"/>
</dbReference>
<dbReference type="GO" id="GO:0016874">
    <property type="term" value="F:ligase activity"/>
    <property type="evidence" value="ECO:0007669"/>
    <property type="project" value="UniProtKB-KW"/>
</dbReference>
<comment type="pathway">
    <text evidence="2 9">Cofactor biosynthesis; adenosylcobalamin biosynthesis.</text>
</comment>
<dbReference type="HAMAP" id="MF_00024">
    <property type="entry name" value="CobD_CbiB"/>
    <property type="match status" value="1"/>
</dbReference>
<dbReference type="Proteomes" id="UP000571817">
    <property type="component" value="Unassembled WGS sequence"/>
</dbReference>
<dbReference type="NCBIfam" id="TIGR00380">
    <property type="entry name" value="cobal_cbiB"/>
    <property type="match status" value="1"/>
</dbReference>
<proteinExistence type="inferred from homology"/>
<organism evidence="10 11">
    <name type="scientific">Allobranchiibius huperziae</name>
    <dbReference type="NCBI Taxonomy" id="1874116"/>
    <lineage>
        <taxon>Bacteria</taxon>
        <taxon>Bacillati</taxon>
        <taxon>Actinomycetota</taxon>
        <taxon>Actinomycetes</taxon>
        <taxon>Micrococcales</taxon>
        <taxon>Dermacoccaceae</taxon>
        <taxon>Allobranchiibius</taxon>
    </lineage>
</organism>
<dbReference type="GO" id="GO:0015420">
    <property type="term" value="F:ABC-type vitamin B12 transporter activity"/>
    <property type="evidence" value="ECO:0007669"/>
    <property type="project" value="UniProtKB-UniRule"/>
</dbReference>
<dbReference type="GO" id="GO:0009236">
    <property type="term" value="P:cobalamin biosynthetic process"/>
    <property type="evidence" value="ECO:0007669"/>
    <property type="project" value="UniProtKB-UniRule"/>
</dbReference>
<comment type="subcellular location">
    <subcellularLocation>
        <location evidence="1 9">Cell membrane</location>
        <topology evidence="1 9">Multi-pass membrane protein</topology>
    </subcellularLocation>
</comment>
<reference evidence="10 11" key="1">
    <citation type="submission" date="2020-07" db="EMBL/GenBank/DDBJ databases">
        <title>Sequencing the genomes of 1000 actinobacteria strains.</title>
        <authorList>
            <person name="Klenk H.-P."/>
        </authorList>
    </citation>
    <scope>NUCLEOTIDE SEQUENCE [LARGE SCALE GENOMIC DNA]</scope>
    <source>
        <strain evidence="10 11">DSM 29531</strain>
    </source>
</reference>
<evidence type="ECO:0000256" key="9">
    <source>
        <dbReference type="HAMAP-Rule" id="MF_00024"/>
    </source>
</evidence>
<dbReference type="InterPro" id="IPR004485">
    <property type="entry name" value="Cobalamin_biosynth_CobD/CbiB"/>
</dbReference>
<dbReference type="GO" id="GO:0048472">
    <property type="term" value="F:threonine-phosphate decarboxylase activity"/>
    <property type="evidence" value="ECO:0007669"/>
    <property type="project" value="InterPro"/>
</dbReference>
<keyword evidence="6 9" id="KW-0812">Transmembrane</keyword>
<evidence type="ECO:0000256" key="4">
    <source>
        <dbReference type="ARBA" id="ARBA00022475"/>
    </source>
</evidence>
<dbReference type="GO" id="GO:0005886">
    <property type="term" value="C:plasma membrane"/>
    <property type="evidence" value="ECO:0007669"/>
    <property type="project" value="UniProtKB-SubCell"/>
</dbReference>
<dbReference type="PANTHER" id="PTHR34308:SF1">
    <property type="entry name" value="COBALAMIN BIOSYNTHESIS PROTEIN CBIB"/>
    <property type="match status" value="1"/>
</dbReference>
<name>A0A853D8K2_9MICO</name>
<keyword evidence="5 9" id="KW-0169">Cobalamin biosynthesis</keyword>
<evidence type="ECO:0000256" key="3">
    <source>
        <dbReference type="ARBA" id="ARBA00006263"/>
    </source>
</evidence>
<comment type="similarity">
    <text evidence="3 9">Belongs to the CobD/CbiB family.</text>
</comment>
<dbReference type="AlphaFoldDB" id="A0A853D8K2"/>
<keyword evidence="8 9" id="KW-0472">Membrane</keyword>
<keyword evidence="10" id="KW-0436">Ligase</keyword>
<protein>
    <recommendedName>
        <fullName evidence="9">Cobalamin biosynthesis protein CobD</fullName>
    </recommendedName>
</protein>
<keyword evidence="7 9" id="KW-1133">Transmembrane helix</keyword>
<dbReference type="UniPathway" id="UPA00148"/>
<dbReference type="PANTHER" id="PTHR34308">
    <property type="entry name" value="COBALAMIN BIOSYNTHESIS PROTEIN CBIB"/>
    <property type="match status" value="1"/>
</dbReference>
<comment type="function">
    <text evidence="9">Converts cobyric acid to cobinamide by the addition of aminopropanol on the F carboxylic group.</text>
</comment>
<dbReference type="EMBL" id="JACCFW010000001">
    <property type="protein sequence ID" value="NYJ73298.1"/>
    <property type="molecule type" value="Genomic_DNA"/>
</dbReference>
<evidence type="ECO:0000256" key="6">
    <source>
        <dbReference type="ARBA" id="ARBA00022692"/>
    </source>
</evidence>
<sequence length="315" mass="33101">MRPDPIAAGLLVGYAADLAFGDPRRGHPVAGFGNAAAALEQRTYAPHRSRGVLHEAVLVGGVVVLGGAAARVRPQVPVVALATWTVLGGRSLLREAAAMHDLLARDDLAGARVRIRHLVGRDSSQLSPAELARACIESVAENGADAVVSPLFWGAIAGVPGLIGYRAVNTLDAMIGHRSVRYREFGWAAARLDDVANWVPARLTVLSIALATGSPAAARRVLHVVRRDAPAHPSPNAGPVEAAFAAALGRRLGGRNTYRGVTDDRGTLGDGPDVDVEDIDAAARLHHRTAAIALALVVGGRLVTRAARRRMRRRS</sequence>
<evidence type="ECO:0000256" key="2">
    <source>
        <dbReference type="ARBA" id="ARBA00004953"/>
    </source>
</evidence>